<feature type="region of interest" description="Disordered" evidence="1">
    <location>
        <begin position="139"/>
        <end position="191"/>
    </location>
</feature>
<keyword evidence="3" id="KW-1185">Reference proteome</keyword>
<dbReference type="AlphaFoldDB" id="A0AAV7L9R7"/>
<reference evidence="2" key="1">
    <citation type="journal article" date="2022" name="bioRxiv">
        <title>Sequencing and chromosome-scale assembly of the giantPleurodeles waltlgenome.</title>
        <authorList>
            <person name="Brown T."/>
            <person name="Elewa A."/>
            <person name="Iarovenko S."/>
            <person name="Subramanian E."/>
            <person name="Araus A.J."/>
            <person name="Petzold A."/>
            <person name="Susuki M."/>
            <person name="Suzuki K.-i.T."/>
            <person name="Hayashi T."/>
            <person name="Toyoda A."/>
            <person name="Oliveira C."/>
            <person name="Osipova E."/>
            <person name="Leigh N.D."/>
            <person name="Simon A."/>
            <person name="Yun M.H."/>
        </authorList>
    </citation>
    <scope>NUCLEOTIDE SEQUENCE</scope>
    <source>
        <strain evidence="2">20211129_DDA</strain>
        <tissue evidence="2">Liver</tissue>
    </source>
</reference>
<organism evidence="2 3">
    <name type="scientific">Pleurodeles waltl</name>
    <name type="common">Iberian ribbed newt</name>
    <dbReference type="NCBI Taxonomy" id="8319"/>
    <lineage>
        <taxon>Eukaryota</taxon>
        <taxon>Metazoa</taxon>
        <taxon>Chordata</taxon>
        <taxon>Craniata</taxon>
        <taxon>Vertebrata</taxon>
        <taxon>Euteleostomi</taxon>
        <taxon>Amphibia</taxon>
        <taxon>Batrachia</taxon>
        <taxon>Caudata</taxon>
        <taxon>Salamandroidea</taxon>
        <taxon>Salamandridae</taxon>
        <taxon>Pleurodelinae</taxon>
        <taxon>Pleurodeles</taxon>
    </lineage>
</organism>
<protein>
    <submittedName>
        <fullName evidence="2">Uncharacterized protein</fullName>
    </submittedName>
</protein>
<comment type="caution">
    <text evidence="2">The sequence shown here is derived from an EMBL/GenBank/DDBJ whole genome shotgun (WGS) entry which is preliminary data.</text>
</comment>
<accession>A0AAV7L9R7</accession>
<name>A0AAV7L9R7_PLEWA</name>
<evidence type="ECO:0000256" key="1">
    <source>
        <dbReference type="SAM" id="MobiDB-lite"/>
    </source>
</evidence>
<evidence type="ECO:0000313" key="2">
    <source>
        <dbReference type="EMBL" id="KAJ1087833.1"/>
    </source>
</evidence>
<sequence>MGNASSSNRQQGAVDLTAGRRAVGYRGPVQEKTEGQHVQGQASARVSALLEWSDDGNKEEDNLWGGGGDEEVVGYMDCRSKPPKKIYGKQAGRVQVANSQAEVKEPGANVERAAHFCGTNVMVTSLGWKVAAPKEADSGELSAACGPPEEKKGGPGLLARQQQGTFPQTHRGQYGKFSQCSETDGSTQPPTSRYYGVAVEEKEPSGWGKAYLWKGVYVLDTGVGADDGSPLSVALGMAVEKSSRAATVEGNKQEKDVIGTKESGLASEMKGGQYVASRAQHNARTCWADSKTSWETWGAAGARKTVGPRPVLAFLGIKIDSEVIMARLPEDKQLAIALLLGKMPRKDKVMV</sequence>
<feature type="compositionally biased region" description="Polar residues" evidence="1">
    <location>
        <begin position="1"/>
        <end position="11"/>
    </location>
</feature>
<dbReference type="Proteomes" id="UP001066276">
    <property type="component" value="Chromosome 11"/>
</dbReference>
<gene>
    <name evidence="2" type="ORF">NDU88_000996</name>
</gene>
<feature type="compositionally biased region" description="Polar residues" evidence="1">
    <location>
        <begin position="160"/>
        <end position="191"/>
    </location>
</feature>
<evidence type="ECO:0000313" key="3">
    <source>
        <dbReference type="Proteomes" id="UP001066276"/>
    </source>
</evidence>
<dbReference type="EMBL" id="JANPWB010000015">
    <property type="protein sequence ID" value="KAJ1087833.1"/>
    <property type="molecule type" value="Genomic_DNA"/>
</dbReference>
<feature type="region of interest" description="Disordered" evidence="1">
    <location>
        <begin position="1"/>
        <end position="22"/>
    </location>
</feature>
<proteinExistence type="predicted"/>